<dbReference type="Pfam" id="PF19269">
    <property type="entry name" value="Anticodon_2"/>
    <property type="match status" value="1"/>
</dbReference>
<keyword evidence="5 7" id="KW-0648">Protein biosynthesis</keyword>
<feature type="short sequence motif" description="'HIGH' region" evidence="7">
    <location>
        <begin position="10"/>
        <end position="20"/>
    </location>
</feature>
<name>A0ABM5LSI1_THEM3</name>
<evidence type="ECO:0000256" key="6">
    <source>
        <dbReference type="ARBA" id="ARBA00023146"/>
    </source>
</evidence>
<keyword evidence="6 7" id="KW-0030">Aminoacyl-tRNA synthetase</keyword>
<evidence type="ECO:0000259" key="9">
    <source>
        <dbReference type="Pfam" id="PF19269"/>
    </source>
</evidence>
<keyword evidence="7" id="KW-0963">Cytoplasm</keyword>
<evidence type="ECO:0000256" key="5">
    <source>
        <dbReference type="ARBA" id="ARBA00022917"/>
    </source>
</evidence>
<dbReference type="HAMAP" id="MF_00022">
    <property type="entry name" value="Glu_tRNA_synth_type1"/>
    <property type="match status" value="1"/>
</dbReference>
<comment type="catalytic activity">
    <reaction evidence="7">
        <text>tRNA(Glu) + L-glutamate + ATP = L-glutamyl-tRNA(Glu) + AMP + diphosphate</text>
        <dbReference type="Rhea" id="RHEA:23540"/>
        <dbReference type="Rhea" id="RHEA-COMP:9663"/>
        <dbReference type="Rhea" id="RHEA-COMP:9680"/>
        <dbReference type="ChEBI" id="CHEBI:29985"/>
        <dbReference type="ChEBI" id="CHEBI:30616"/>
        <dbReference type="ChEBI" id="CHEBI:33019"/>
        <dbReference type="ChEBI" id="CHEBI:78442"/>
        <dbReference type="ChEBI" id="CHEBI:78520"/>
        <dbReference type="ChEBI" id="CHEBI:456215"/>
        <dbReference type="EC" id="6.1.1.17"/>
    </reaction>
</comment>
<dbReference type="Gene3D" id="1.10.10.350">
    <property type="match status" value="1"/>
</dbReference>
<dbReference type="InterPro" id="IPR020751">
    <property type="entry name" value="aa-tRNA-synth_I_codon-bd_sub2"/>
</dbReference>
<dbReference type="Pfam" id="PF00749">
    <property type="entry name" value="tRNA-synt_1c"/>
    <property type="match status" value="1"/>
</dbReference>
<comment type="subunit">
    <text evidence="7">Monomer.</text>
</comment>
<sequence length="497" mass="57825">MSNLRVRFAPSPTGAIHIGNIRTALFNYLFSRSEGATFVLRIEDTDLERSSKDFEELIFKELEWLGIEWDEGPDKPGPYGPYRQSERLAIYHKFAQKLIEEKKAYRCYCTPEELEEDRKKAVERGDIPRYSGRCRYLTKEQEEAFIKEGRKPVIRFIVPDDEVIEFEDMIKGKITIKSDTLGGDMVIVKSDGMPTYNFAVVIDDALMKITHVIRGEDHIYNTPKQILIYKALGFEIPTFAHAPLILGPDRTKLSKRHGNTYIGQYRELGYLPEAMFNFLSLLSWSPEDNVEIMSKEEIIKKFNFRRIHSANPVFDIEKLNWMNQQYIQKSSVERIVDLAIPHLRRAGYIDEINDMMYNWLKDVISLYKDGLQYVAQIIEKAKMFFVEEVDYSEETMKILEENPNSKIVLEGVKRAIEESEQLTEEYVKDLLKKLQKQTNVKGKEFFMPIRVAITGEDHGPELVKIIPLVGKDKVINRLKRAINLIKEKSDEKKSIIT</sequence>
<dbReference type="SUPFAM" id="SSF48163">
    <property type="entry name" value="An anticodon-binding domain of class I aminoacyl-tRNA synthetases"/>
    <property type="match status" value="1"/>
</dbReference>
<dbReference type="Gene3D" id="3.40.50.620">
    <property type="entry name" value="HUPs"/>
    <property type="match status" value="1"/>
</dbReference>
<dbReference type="InterPro" id="IPR049940">
    <property type="entry name" value="GluQ/Sye"/>
</dbReference>
<evidence type="ECO:0000256" key="2">
    <source>
        <dbReference type="ARBA" id="ARBA00022598"/>
    </source>
</evidence>
<evidence type="ECO:0000313" key="11">
    <source>
        <dbReference type="Proteomes" id="UP000002064"/>
    </source>
</evidence>
<dbReference type="EMBL" id="CP002032">
    <property type="protein sequence ID" value="ADH61629.1"/>
    <property type="molecule type" value="Genomic_DNA"/>
</dbReference>
<evidence type="ECO:0000313" key="10">
    <source>
        <dbReference type="EMBL" id="ADH61629.1"/>
    </source>
</evidence>
<keyword evidence="11" id="KW-1185">Reference proteome</keyword>
<comment type="function">
    <text evidence="7">Catalyzes the attachment of glutamate to tRNA(Glu) in a two-step reaction: glutamate is first activated by ATP to form Glu-AMP and then transferred to the acceptor end of tRNA(Glu).</text>
</comment>
<dbReference type="InterPro" id="IPR004527">
    <property type="entry name" value="Glu-tRNA-ligase_bac/mito"/>
</dbReference>
<proteinExistence type="inferred from homology"/>
<dbReference type="InterPro" id="IPR000924">
    <property type="entry name" value="Glu/Gln-tRNA-synth"/>
</dbReference>
<dbReference type="InterPro" id="IPR001412">
    <property type="entry name" value="aa-tRNA-synth_I_CS"/>
</dbReference>
<evidence type="ECO:0000256" key="3">
    <source>
        <dbReference type="ARBA" id="ARBA00022741"/>
    </source>
</evidence>
<keyword evidence="3 7" id="KW-0547">Nucleotide-binding</keyword>
<reference evidence="10 11" key="1">
    <citation type="submission" date="2010-05" db="EMBL/GenBank/DDBJ databases">
        <title>Complete sequence of Thermoanaerobacter mathranii subsp. mathranii mathranii str. A3.</title>
        <authorList>
            <consortium name="US DOE Joint Genome Institute"/>
            <person name="Lucas S."/>
            <person name="Copeland A."/>
            <person name="Lapidus A."/>
            <person name="Cheng J.-F."/>
            <person name="Bruce D."/>
            <person name="Goodwin L."/>
            <person name="Pitluck S."/>
            <person name="Held B."/>
            <person name="Detter J.C."/>
            <person name="Han C."/>
            <person name="Tapia R."/>
            <person name="Land M."/>
            <person name="Hauser L."/>
            <person name="Kyrpides N."/>
            <person name="Mikhailova N."/>
            <person name="Zhou J."/>
            <person name="Hemme C."/>
            <person name="Woyke T."/>
        </authorList>
    </citation>
    <scope>NUCLEOTIDE SEQUENCE [LARGE SCALE GENOMIC DNA]</scope>
    <source>
        <strain evidence="10 11">A3</strain>
    </source>
</reference>
<comment type="caution">
    <text evidence="7">Lacks conserved residue(s) required for the propagation of feature annotation.</text>
</comment>
<evidence type="ECO:0000256" key="1">
    <source>
        <dbReference type="ARBA" id="ARBA00007894"/>
    </source>
</evidence>
<evidence type="ECO:0000256" key="7">
    <source>
        <dbReference type="HAMAP-Rule" id="MF_00022"/>
    </source>
</evidence>
<dbReference type="InterPro" id="IPR008925">
    <property type="entry name" value="aa_tRNA-synth_I_cd-bd_sf"/>
</dbReference>
<feature type="domain" description="Aminoacyl-tRNA synthetase class I anticodon-binding" evidence="9">
    <location>
        <begin position="335"/>
        <end position="482"/>
    </location>
</feature>
<feature type="domain" description="Glutamyl/glutaminyl-tRNA synthetase class Ib catalytic" evidence="8">
    <location>
        <begin position="4"/>
        <end position="321"/>
    </location>
</feature>
<dbReference type="InterPro" id="IPR014729">
    <property type="entry name" value="Rossmann-like_a/b/a_fold"/>
</dbReference>
<dbReference type="NCBIfam" id="TIGR00464">
    <property type="entry name" value="gltX_bact"/>
    <property type="match status" value="1"/>
</dbReference>
<feature type="binding site" evidence="7">
    <location>
        <position position="255"/>
    </location>
    <ligand>
        <name>ATP</name>
        <dbReference type="ChEBI" id="CHEBI:30616"/>
    </ligand>
</feature>
<keyword evidence="2 7" id="KW-0436">Ligase</keyword>
<dbReference type="PROSITE" id="PS00178">
    <property type="entry name" value="AA_TRNA_LIGASE_I"/>
    <property type="match status" value="1"/>
</dbReference>
<dbReference type="CDD" id="cd00808">
    <property type="entry name" value="GluRS_core"/>
    <property type="match status" value="1"/>
</dbReference>
<gene>
    <name evidence="7" type="primary">gltX</name>
    <name evidence="10" type="ordered locus">Tmath_1942</name>
</gene>
<dbReference type="PANTHER" id="PTHR43311:SF2">
    <property type="entry name" value="GLUTAMATE--TRNA LIGASE, MITOCHONDRIAL-RELATED"/>
    <property type="match status" value="1"/>
</dbReference>
<dbReference type="EC" id="6.1.1.17" evidence="7"/>
<comment type="subcellular location">
    <subcellularLocation>
        <location evidence="7">Cytoplasm</location>
    </subcellularLocation>
</comment>
<feature type="short sequence motif" description="'KMSKS' region" evidence="7">
    <location>
        <begin position="252"/>
        <end position="256"/>
    </location>
</feature>
<dbReference type="InterPro" id="IPR033910">
    <property type="entry name" value="GluRS_core"/>
</dbReference>
<protein>
    <recommendedName>
        <fullName evidence="7">Glutamate--tRNA ligase</fullName>
        <ecNumber evidence="7">6.1.1.17</ecNumber>
    </recommendedName>
    <alternativeName>
        <fullName evidence="7">Glutamyl-tRNA synthetase</fullName>
        <shortName evidence="7">GluRS</shortName>
    </alternativeName>
</protein>
<dbReference type="RefSeq" id="WP_013150812.1">
    <property type="nucleotide sequence ID" value="NC_014209.1"/>
</dbReference>
<comment type="similarity">
    <text evidence="1 7">Belongs to the class-I aminoacyl-tRNA synthetase family. Glutamate--tRNA ligase type 1 subfamily.</text>
</comment>
<dbReference type="PANTHER" id="PTHR43311">
    <property type="entry name" value="GLUTAMATE--TRNA LIGASE"/>
    <property type="match status" value="1"/>
</dbReference>
<accession>A0ABM5LSI1</accession>
<dbReference type="SUPFAM" id="SSF52374">
    <property type="entry name" value="Nucleotidylyl transferase"/>
    <property type="match status" value="1"/>
</dbReference>
<dbReference type="InterPro" id="IPR045462">
    <property type="entry name" value="aa-tRNA-synth_I_cd-bd"/>
</dbReference>
<keyword evidence="4 7" id="KW-0067">ATP-binding</keyword>
<dbReference type="PRINTS" id="PR00987">
    <property type="entry name" value="TRNASYNTHGLU"/>
</dbReference>
<evidence type="ECO:0000259" key="8">
    <source>
        <dbReference type="Pfam" id="PF00749"/>
    </source>
</evidence>
<organism evidence="10 11">
    <name type="scientific">Thermoanaerobacter mathranii subsp. mathranii (strain DSM 11426 / CCUG 53645 / CIP 108742 / A3)</name>
    <dbReference type="NCBI Taxonomy" id="583358"/>
    <lineage>
        <taxon>Bacteria</taxon>
        <taxon>Bacillati</taxon>
        <taxon>Bacillota</taxon>
        <taxon>Clostridia</taxon>
        <taxon>Thermoanaerobacterales</taxon>
        <taxon>Thermoanaerobacteraceae</taxon>
        <taxon>Thermoanaerobacter</taxon>
    </lineage>
</organism>
<dbReference type="InterPro" id="IPR020058">
    <property type="entry name" value="Glu/Gln-tRNA-synth_Ib_cat-dom"/>
</dbReference>
<dbReference type="Proteomes" id="UP000002064">
    <property type="component" value="Chromosome"/>
</dbReference>
<evidence type="ECO:0000256" key="4">
    <source>
        <dbReference type="ARBA" id="ARBA00022840"/>
    </source>
</evidence>